<dbReference type="PANTHER" id="PTHR31157">
    <property type="entry name" value="SCP DOMAIN-CONTAINING PROTEIN"/>
    <property type="match status" value="1"/>
</dbReference>
<dbReference type="PANTHER" id="PTHR31157:SF1">
    <property type="entry name" value="SCP DOMAIN-CONTAINING PROTEIN"/>
    <property type="match status" value="1"/>
</dbReference>
<evidence type="ECO:0000313" key="2">
    <source>
        <dbReference type="EMBL" id="NEC84801.1"/>
    </source>
</evidence>
<dbReference type="AlphaFoldDB" id="A0A6B3BGH4"/>
<comment type="caution">
    <text evidence="2">The sequence shown here is derived from an EMBL/GenBank/DDBJ whole genome shotgun (WGS) entry which is preliminary data.</text>
</comment>
<proteinExistence type="predicted"/>
<dbReference type="Pfam" id="PF00188">
    <property type="entry name" value="CAP"/>
    <property type="match status" value="1"/>
</dbReference>
<gene>
    <name evidence="2" type="ORF">G3I71_02730</name>
</gene>
<organism evidence="2">
    <name type="scientific">Streptomyces sp. SID12501</name>
    <dbReference type="NCBI Taxonomy" id="2706042"/>
    <lineage>
        <taxon>Bacteria</taxon>
        <taxon>Bacillati</taxon>
        <taxon>Actinomycetota</taxon>
        <taxon>Actinomycetes</taxon>
        <taxon>Kitasatosporales</taxon>
        <taxon>Streptomycetaceae</taxon>
        <taxon>Streptomyces</taxon>
    </lineage>
</organism>
<sequence length="135" mass="14299">MTSLEKQVFDNVNAQRTANGCAALVVDASLQKAAHDYAAEMVRTHNFSHTSASGKSPTDRVKDAGYTRGGVGENIAMGFEGDPNGVVNNATYGWMSSSGHRANILNCGYTRTGVGYDSGNIDPNYADGSWVQVFG</sequence>
<accession>A0A6B3BGH4</accession>
<reference evidence="2" key="1">
    <citation type="submission" date="2020-01" db="EMBL/GenBank/DDBJ databases">
        <title>Insect and environment-associated Actinomycetes.</title>
        <authorList>
            <person name="Currrie C."/>
            <person name="Chevrette M."/>
            <person name="Carlson C."/>
            <person name="Stubbendieck R."/>
            <person name="Wendt-Pienkowski E."/>
        </authorList>
    </citation>
    <scope>NUCLEOTIDE SEQUENCE</scope>
    <source>
        <strain evidence="2">SID12501</strain>
    </source>
</reference>
<evidence type="ECO:0000259" key="1">
    <source>
        <dbReference type="Pfam" id="PF00188"/>
    </source>
</evidence>
<protein>
    <submittedName>
        <fullName evidence="2">CAP domain-containing protein</fullName>
    </submittedName>
</protein>
<dbReference type="InterPro" id="IPR035940">
    <property type="entry name" value="CAP_sf"/>
</dbReference>
<dbReference type="CDD" id="cd05379">
    <property type="entry name" value="CAP_bacterial"/>
    <property type="match status" value="1"/>
</dbReference>
<name>A0A6B3BGH4_9ACTN</name>
<feature type="domain" description="SCP" evidence="1">
    <location>
        <begin position="10"/>
        <end position="120"/>
    </location>
</feature>
<dbReference type="Gene3D" id="3.40.33.10">
    <property type="entry name" value="CAP"/>
    <property type="match status" value="1"/>
</dbReference>
<dbReference type="SUPFAM" id="SSF55797">
    <property type="entry name" value="PR-1-like"/>
    <property type="match status" value="1"/>
</dbReference>
<dbReference type="EMBL" id="JAAGLU010000002">
    <property type="protein sequence ID" value="NEC84801.1"/>
    <property type="molecule type" value="Genomic_DNA"/>
</dbReference>
<dbReference type="InterPro" id="IPR014044">
    <property type="entry name" value="CAP_dom"/>
</dbReference>
<dbReference type="RefSeq" id="WP_164312244.1">
    <property type="nucleotide sequence ID" value="NZ_JAAGLU010000002.1"/>
</dbReference>